<dbReference type="Proteomes" id="UP000267606">
    <property type="component" value="Unassembled WGS sequence"/>
</dbReference>
<gene>
    <name evidence="1" type="ORF">OFLC_LOCUS8923</name>
</gene>
<dbReference type="EMBL" id="UZAJ01010489">
    <property type="protein sequence ID" value="VDO58044.1"/>
    <property type="molecule type" value="Genomic_DNA"/>
</dbReference>
<proteinExistence type="predicted"/>
<organism evidence="3">
    <name type="scientific">Onchocerca flexuosa</name>
    <dbReference type="NCBI Taxonomy" id="387005"/>
    <lineage>
        <taxon>Eukaryota</taxon>
        <taxon>Metazoa</taxon>
        <taxon>Ecdysozoa</taxon>
        <taxon>Nematoda</taxon>
        <taxon>Chromadorea</taxon>
        <taxon>Rhabditida</taxon>
        <taxon>Spirurina</taxon>
        <taxon>Spiruromorpha</taxon>
        <taxon>Filarioidea</taxon>
        <taxon>Onchocercidae</taxon>
        <taxon>Onchocerca</taxon>
    </lineage>
</organism>
<reference evidence="3" key="1">
    <citation type="submission" date="2016-06" db="UniProtKB">
        <authorList>
            <consortium name="WormBaseParasite"/>
        </authorList>
    </citation>
    <scope>IDENTIFICATION</scope>
</reference>
<dbReference type="PANTHER" id="PTHR31781:SF1">
    <property type="entry name" value="PROTEIN UNC-80 HOMOLOG"/>
    <property type="match status" value="1"/>
</dbReference>
<dbReference type="AlphaFoldDB" id="A0A183HN64"/>
<dbReference type="GO" id="GO:0034703">
    <property type="term" value="C:cation channel complex"/>
    <property type="evidence" value="ECO:0007669"/>
    <property type="project" value="TreeGrafter"/>
</dbReference>
<name>A0A183HN64_9BILA</name>
<evidence type="ECO:0000313" key="3">
    <source>
        <dbReference type="WBParaSite" id="OFLC_0000892501-mRNA-1"/>
    </source>
</evidence>
<dbReference type="STRING" id="387005.A0A183HN64"/>
<protein>
    <submittedName>
        <fullName evidence="3">39S ribosomal protein L22, mitochondrial</fullName>
    </submittedName>
</protein>
<reference evidence="1 2" key="2">
    <citation type="submission" date="2018-11" db="EMBL/GenBank/DDBJ databases">
        <authorList>
            <consortium name="Pathogen Informatics"/>
        </authorList>
    </citation>
    <scope>NUCLEOTIDE SEQUENCE [LARGE SCALE GENOMIC DNA]</scope>
</reference>
<evidence type="ECO:0000313" key="1">
    <source>
        <dbReference type="EMBL" id="VDO58044.1"/>
    </source>
</evidence>
<dbReference type="WBParaSite" id="OFLC_0000892501-mRNA-1">
    <property type="protein sequence ID" value="OFLC_0000892501-mRNA-1"/>
    <property type="gene ID" value="OFLC_0000892501"/>
</dbReference>
<accession>A0A183HN64</accession>
<dbReference type="PANTHER" id="PTHR31781">
    <property type="entry name" value="UNC80"/>
    <property type="match status" value="1"/>
</dbReference>
<dbReference type="GO" id="GO:0005261">
    <property type="term" value="F:monoatomic cation channel activity"/>
    <property type="evidence" value="ECO:0007669"/>
    <property type="project" value="TreeGrafter"/>
</dbReference>
<dbReference type="GO" id="GO:0030424">
    <property type="term" value="C:axon"/>
    <property type="evidence" value="ECO:0007669"/>
    <property type="project" value="TreeGrafter"/>
</dbReference>
<dbReference type="GO" id="GO:0055080">
    <property type="term" value="P:monoatomic cation homeostasis"/>
    <property type="evidence" value="ECO:0007669"/>
    <property type="project" value="TreeGrafter"/>
</dbReference>
<sequence length="211" mass="24979">MNACKCKRNSIPSRFKIIPIVCATDSGVALPESKKKEGTISTQNDDKVIKRMRETTLVESVKIFDPLEDIPEEFSTMQQEISQSFVDPQEATYMDVAVIRCLLIKHWAENGVYWAIKYLLHRLYEIKMYRNSQTIMHRSRANSMPTISHLKLFKTDNRQILRKIQYHPPVWDDLQLEHVEKKLKKCKKIKRIWKDSLIKSDKKYGFFFLIR</sequence>
<evidence type="ECO:0000313" key="2">
    <source>
        <dbReference type="Proteomes" id="UP000267606"/>
    </source>
</evidence>
<keyword evidence="2" id="KW-1185">Reference proteome</keyword>